<protein>
    <submittedName>
        <fullName evidence="2">Uncharacterized protein</fullName>
    </submittedName>
</protein>
<dbReference type="Proteomes" id="UP000579812">
    <property type="component" value="Unassembled WGS sequence"/>
</dbReference>
<organism evidence="2 3">
    <name type="scientific">Onychostoma macrolepis</name>
    <dbReference type="NCBI Taxonomy" id="369639"/>
    <lineage>
        <taxon>Eukaryota</taxon>
        <taxon>Metazoa</taxon>
        <taxon>Chordata</taxon>
        <taxon>Craniata</taxon>
        <taxon>Vertebrata</taxon>
        <taxon>Euteleostomi</taxon>
        <taxon>Actinopterygii</taxon>
        <taxon>Neopterygii</taxon>
        <taxon>Teleostei</taxon>
        <taxon>Ostariophysi</taxon>
        <taxon>Cypriniformes</taxon>
        <taxon>Cyprinidae</taxon>
        <taxon>Acrossocheilinae</taxon>
        <taxon>Onychostoma</taxon>
    </lineage>
</organism>
<accession>A0A7J6BW40</accession>
<evidence type="ECO:0000256" key="1">
    <source>
        <dbReference type="SAM" id="MobiDB-lite"/>
    </source>
</evidence>
<reference evidence="2 3" key="1">
    <citation type="submission" date="2020-04" db="EMBL/GenBank/DDBJ databases">
        <title>Chromosome-level genome assembly of a cyprinid fish Onychostoma macrolepis by integration of Nanopore Sequencing, Bionano and Hi-C technology.</title>
        <authorList>
            <person name="Wang D."/>
        </authorList>
    </citation>
    <scope>NUCLEOTIDE SEQUENCE [LARGE SCALE GENOMIC DNA]</scope>
    <source>
        <strain evidence="2">SWU-2019</strain>
        <tissue evidence="2">Muscle</tissue>
    </source>
</reference>
<feature type="region of interest" description="Disordered" evidence="1">
    <location>
        <begin position="77"/>
        <end position="127"/>
    </location>
</feature>
<feature type="compositionally biased region" description="Basic and acidic residues" evidence="1">
    <location>
        <begin position="110"/>
        <end position="127"/>
    </location>
</feature>
<evidence type="ECO:0000313" key="3">
    <source>
        <dbReference type="Proteomes" id="UP000579812"/>
    </source>
</evidence>
<dbReference type="AlphaFoldDB" id="A0A7J6BW40"/>
<evidence type="ECO:0000313" key="2">
    <source>
        <dbReference type="EMBL" id="KAF4099199.1"/>
    </source>
</evidence>
<dbReference type="EMBL" id="JAAMOB010000020">
    <property type="protein sequence ID" value="KAF4099199.1"/>
    <property type="molecule type" value="Genomic_DNA"/>
</dbReference>
<name>A0A7J6BW40_9TELE</name>
<gene>
    <name evidence="2" type="ORF">G5714_019325</name>
</gene>
<keyword evidence="3" id="KW-1185">Reference proteome</keyword>
<proteinExistence type="predicted"/>
<sequence length="127" mass="14291">MARATARLTLDWSAEVQERTSTSRLDERFLAGHKCSAPPSLPFLPELHNELLRSWRNPFSACVFPPSKSNYANVKGLEDSGWRQSQKASVAARAPPPRGRGTRQQPRVRQRQDLRDVIDAKKGNSKP</sequence>
<comment type="caution">
    <text evidence="2">The sequence shown here is derived from an EMBL/GenBank/DDBJ whole genome shotgun (WGS) entry which is preliminary data.</text>
</comment>